<dbReference type="GO" id="GO:0016301">
    <property type="term" value="F:kinase activity"/>
    <property type="evidence" value="ECO:0007669"/>
    <property type="project" value="UniProtKB-KW"/>
</dbReference>
<evidence type="ECO:0000256" key="5">
    <source>
        <dbReference type="ARBA" id="ARBA00022679"/>
    </source>
</evidence>
<keyword evidence="5 14" id="KW-0808">Transferase</keyword>
<keyword evidence="18" id="KW-1185">Reference proteome</keyword>
<evidence type="ECO:0000313" key="18">
    <source>
        <dbReference type="Proteomes" id="UP001472866"/>
    </source>
</evidence>
<evidence type="ECO:0000256" key="12">
    <source>
        <dbReference type="ARBA" id="ARBA00023317"/>
    </source>
</evidence>
<evidence type="ECO:0000256" key="2">
    <source>
        <dbReference type="ARBA" id="ARBA00004997"/>
    </source>
</evidence>
<evidence type="ECO:0000256" key="11">
    <source>
        <dbReference type="ARBA" id="ARBA00023152"/>
    </source>
</evidence>
<dbReference type="FunFam" id="2.40.33.10:FF:000004">
    <property type="entry name" value="Pyruvate kinase"/>
    <property type="match status" value="1"/>
</dbReference>
<keyword evidence="6" id="KW-0479">Metal-binding</keyword>
<dbReference type="PRINTS" id="PR01050">
    <property type="entry name" value="PYRUVTKNASE"/>
</dbReference>
<dbReference type="InterPro" id="IPR001697">
    <property type="entry name" value="Pyr_Knase"/>
</dbReference>
<dbReference type="InterPro" id="IPR015793">
    <property type="entry name" value="Pyrv_Knase_brl"/>
</dbReference>
<sequence>MNSIEPIRVLNRKLDSILLPSGREGQHAMTKVICTLGPNSRDTKVLEALLDAGMTAARFDFSWGSRQYHQETLNNLRKACRNKRKLCGVIMDTKGPEIAVLNVRNPIDLKEGQEIRISSDPSLNASSHTLPVNFPDIGKYLRPGNQAFVGQYLFTGSETTSTYLTVREVASDTEVVCICHNAARLEGVMLTVHFSGVTNPIPTFSDDDVEDIMTWGKKNEIDFLSISFCRSKEDVLYARELLDRAGLKGTEILSKIENKDGLLNFEGIITHSYGLILSRGNLGIDVPAEKMFLTQKHVLAQCNMLSKAAIITRVVDTMTDAPRPTRAEATDVANAVLDGADAIMLGAETLRGKFPVESVSTVLSICKEAEQAYNHSSHYKKLMGALGGYDDKVLLSKTESLASSAVRAADKTQADLIICFTQSGTSARMIAKYRPPVPILTIVIPTLVSDKIKWRFSGGSQARQCLLYRGVRPVLGEPLMGPQKSNLDDYLLQFAVSKAKELNLAKDGNYAVVTQRIGGSDVLKIVLIDEIDTTSIGPQLKNQRTSSQAAIDTMVQ</sequence>
<evidence type="ECO:0000256" key="13">
    <source>
        <dbReference type="ARBA" id="ARBA00048152"/>
    </source>
</evidence>
<dbReference type="GO" id="GO:0000287">
    <property type="term" value="F:magnesium ion binding"/>
    <property type="evidence" value="ECO:0007669"/>
    <property type="project" value="InterPro"/>
</dbReference>
<accession>A0AAX4PGM6</accession>
<dbReference type="GO" id="GO:0004743">
    <property type="term" value="F:pyruvate kinase activity"/>
    <property type="evidence" value="ECO:0007669"/>
    <property type="project" value="UniProtKB-EC"/>
</dbReference>
<dbReference type="SUPFAM" id="SSF52935">
    <property type="entry name" value="PK C-terminal domain-like"/>
    <property type="match status" value="1"/>
</dbReference>
<comment type="cofactor">
    <cofactor evidence="1">
        <name>K(+)</name>
        <dbReference type="ChEBI" id="CHEBI:29103"/>
    </cofactor>
</comment>
<dbReference type="GO" id="GO:0030955">
    <property type="term" value="F:potassium ion binding"/>
    <property type="evidence" value="ECO:0007669"/>
    <property type="project" value="InterPro"/>
</dbReference>
<feature type="domain" description="Pyruvate kinase barrel" evidence="15">
    <location>
        <begin position="29"/>
        <end position="359"/>
    </location>
</feature>
<proteinExistence type="inferred from homology"/>
<dbReference type="Gene3D" id="3.40.1380.20">
    <property type="entry name" value="Pyruvate kinase, C-terminal domain"/>
    <property type="match status" value="1"/>
</dbReference>
<dbReference type="InterPro" id="IPR015795">
    <property type="entry name" value="Pyrv_Knase_C"/>
</dbReference>
<dbReference type="Proteomes" id="UP001472866">
    <property type="component" value="Chromosome 11"/>
</dbReference>
<evidence type="ECO:0000256" key="6">
    <source>
        <dbReference type="ARBA" id="ARBA00022723"/>
    </source>
</evidence>
<evidence type="ECO:0000256" key="9">
    <source>
        <dbReference type="ARBA" id="ARBA00022840"/>
    </source>
</evidence>
<gene>
    <name evidence="17" type="ORF">HKI87_11g66030</name>
</gene>
<dbReference type="Pfam" id="PF02887">
    <property type="entry name" value="PK_C"/>
    <property type="match status" value="1"/>
</dbReference>
<evidence type="ECO:0000256" key="7">
    <source>
        <dbReference type="ARBA" id="ARBA00022741"/>
    </source>
</evidence>
<keyword evidence="10 14" id="KW-0460">Magnesium</keyword>
<evidence type="ECO:0000256" key="4">
    <source>
        <dbReference type="ARBA" id="ARBA00012142"/>
    </source>
</evidence>
<dbReference type="EC" id="2.7.1.40" evidence="4 14"/>
<dbReference type="InterPro" id="IPR015813">
    <property type="entry name" value="Pyrv/PenolPyrv_kinase-like_dom"/>
</dbReference>
<dbReference type="Gene3D" id="3.20.20.60">
    <property type="entry name" value="Phosphoenolpyruvate-binding domains"/>
    <property type="match status" value="1"/>
</dbReference>
<dbReference type="SUPFAM" id="SSF51621">
    <property type="entry name" value="Phosphoenolpyruvate/pyruvate domain"/>
    <property type="match status" value="1"/>
</dbReference>
<dbReference type="GO" id="GO:0005524">
    <property type="term" value="F:ATP binding"/>
    <property type="evidence" value="ECO:0007669"/>
    <property type="project" value="UniProtKB-KW"/>
</dbReference>
<evidence type="ECO:0000259" key="15">
    <source>
        <dbReference type="Pfam" id="PF00224"/>
    </source>
</evidence>
<comment type="catalytic activity">
    <reaction evidence="13 14">
        <text>pyruvate + ATP = phosphoenolpyruvate + ADP + H(+)</text>
        <dbReference type="Rhea" id="RHEA:18157"/>
        <dbReference type="ChEBI" id="CHEBI:15361"/>
        <dbReference type="ChEBI" id="CHEBI:15378"/>
        <dbReference type="ChEBI" id="CHEBI:30616"/>
        <dbReference type="ChEBI" id="CHEBI:58702"/>
        <dbReference type="ChEBI" id="CHEBI:456216"/>
        <dbReference type="EC" id="2.7.1.40"/>
    </reaction>
</comment>
<feature type="domain" description="Pyruvate kinase C-terminal" evidence="16">
    <location>
        <begin position="399"/>
        <end position="525"/>
    </location>
</feature>
<evidence type="ECO:0000259" key="16">
    <source>
        <dbReference type="Pfam" id="PF02887"/>
    </source>
</evidence>
<dbReference type="Pfam" id="PF00224">
    <property type="entry name" value="PK"/>
    <property type="match status" value="1"/>
</dbReference>
<name>A0AAX4PGM6_9CHLO</name>
<dbReference type="PANTHER" id="PTHR11817">
    <property type="entry name" value="PYRUVATE KINASE"/>
    <property type="match status" value="1"/>
</dbReference>
<evidence type="ECO:0000256" key="8">
    <source>
        <dbReference type="ARBA" id="ARBA00022777"/>
    </source>
</evidence>
<dbReference type="InterPro" id="IPR040442">
    <property type="entry name" value="Pyrv_kinase-like_dom_sf"/>
</dbReference>
<dbReference type="AlphaFoldDB" id="A0AAX4PGM6"/>
<dbReference type="Gene3D" id="2.40.33.10">
    <property type="entry name" value="PK beta-barrel domain-like"/>
    <property type="match status" value="1"/>
</dbReference>
<dbReference type="InterPro" id="IPR036918">
    <property type="entry name" value="Pyrv_Knase_C_sf"/>
</dbReference>
<dbReference type="NCBIfam" id="TIGR01064">
    <property type="entry name" value="pyruv_kin"/>
    <property type="match status" value="1"/>
</dbReference>
<organism evidence="17 18">
    <name type="scientific">Chloropicon roscoffensis</name>
    <dbReference type="NCBI Taxonomy" id="1461544"/>
    <lineage>
        <taxon>Eukaryota</taxon>
        <taxon>Viridiplantae</taxon>
        <taxon>Chlorophyta</taxon>
        <taxon>Chloropicophyceae</taxon>
        <taxon>Chloropicales</taxon>
        <taxon>Chloropicaceae</taxon>
        <taxon>Chloropicon</taxon>
    </lineage>
</organism>
<evidence type="ECO:0000256" key="14">
    <source>
        <dbReference type="RuleBase" id="RU000504"/>
    </source>
</evidence>
<comment type="pathway">
    <text evidence="2 14">Carbohydrate degradation; glycolysis; pyruvate from D-glyceraldehyde 3-phosphate: step 5/5.</text>
</comment>
<comment type="similarity">
    <text evidence="3 14">Belongs to the pyruvate kinase family.</text>
</comment>
<keyword evidence="12 17" id="KW-0670">Pyruvate</keyword>
<dbReference type="InterPro" id="IPR015806">
    <property type="entry name" value="Pyrv_Knase_insert_dom_sf"/>
</dbReference>
<evidence type="ECO:0000256" key="10">
    <source>
        <dbReference type="ARBA" id="ARBA00022842"/>
    </source>
</evidence>
<evidence type="ECO:0000256" key="1">
    <source>
        <dbReference type="ARBA" id="ARBA00001958"/>
    </source>
</evidence>
<dbReference type="EMBL" id="CP151511">
    <property type="protein sequence ID" value="WZN65046.1"/>
    <property type="molecule type" value="Genomic_DNA"/>
</dbReference>
<reference evidence="17 18" key="1">
    <citation type="submission" date="2024-03" db="EMBL/GenBank/DDBJ databases">
        <title>Complete genome sequence of the green alga Chloropicon roscoffensis RCC1871.</title>
        <authorList>
            <person name="Lemieux C."/>
            <person name="Pombert J.-F."/>
            <person name="Otis C."/>
            <person name="Turmel M."/>
        </authorList>
    </citation>
    <scope>NUCLEOTIDE SEQUENCE [LARGE SCALE GENOMIC DNA]</scope>
    <source>
        <strain evidence="17 18">RCC1871</strain>
    </source>
</reference>
<keyword evidence="11 14" id="KW-0324">Glycolysis</keyword>
<protein>
    <recommendedName>
        <fullName evidence="4 14">Pyruvate kinase</fullName>
        <ecNumber evidence="4 14">2.7.1.40</ecNumber>
    </recommendedName>
</protein>
<evidence type="ECO:0000313" key="17">
    <source>
        <dbReference type="EMBL" id="WZN65046.1"/>
    </source>
</evidence>
<keyword evidence="9" id="KW-0067">ATP-binding</keyword>
<evidence type="ECO:0000256" key="3">
    <source>
        <dbReference type="ARBA" id="ARBA00008663"/>
    </source>
</evidence>
<keyword evidence="7" id="KW-0547">Nucleotide-binding</keyword>
<keyword evidence="8 14" id="KW-0418">Kinase</keyword>